<evidence type="ECO:0000256" key="1">
    <source>
        <dbReference type="ARBA" id="ARBA00007920"/>
    </source>
</evidence>
<dbReference type="SUPFAM" id="SSF53474">
    <property type="entry name" value="alpha/beta-Hydrolases"/>
    <property type="match status" value="1"/>
</dbReference>
<accession>A0AAE8SX77</accession>
<name>A0AAE8SX77_9PEZI</name>
<protein>
    <recommendedName>
        <fullName evidence="2">DUF676 domain-containing protein</fullName>
    </recommendedName>
</protein>
<dbReference type="Gene3D" id="3.40.50.1820">
    <property type="entry name" value="alpha/beta hydrolase"/>
    <property type="match status" value="1"/>
</dbReference>
<comment type="caution">
    <text evidence="3">The sequence shown here is derived from an EMBL/GenBank/DDBJ whole genome shotgun (WGS) entry which is preliminary data.</text>
</comment>
<feature type="domain" description="DUF676" evidence="2">
    <location>
        <begin position="2"/>
        <end position="159"/>
    </location>
</feature>
<gene>
    <name evidence="3" type="ORF">DNG_07168</name>
</gene>
<sequence>MKKTLLLVFIHGFKGGESTFGDDYQFTRDLRDSLAKELPKINVKVLVYPKYETRGDLGECVSRFTDWLLEKVIDLEVDAGTPSPTVDPSVRTVLIGHSMGGIVAAETLIRLTSEKPIHAETALPSDDGAEGDRPLPPLSGLMFPYIQGILTFDTPFLGISPGVVAHGAEDRYNDASAALGALTSIWGGATAAKSSAANTAPKAALPAPPAAASDSGWGKWGRVAMYAGAASAIAGSAAAAYVHRDNITQGLSWVSSHLEFVGCLARAEDLRRRVEGVVRAGDELGVGFANLYTRLGPRAGKKNVGGVVGTVLGPDRTFCNLPRGRAGVWKEAVNSAAGDETIAHMTMFEPKNNPGYKSLLKDATALAATWVGGEWYESSSEPALNAGGA</sequence>
<dbReference type="AlphaFoldDB" id="A0AAE8SX77"/>
<reference evidence="3" key="1">
    <citation type="submission" date="2018-03" db="EMBL/GenBank/DDBJ databases">
        <authorList>
            <person name="Guldener U."/>
        </authorList>
    </citation>
    <scope>NUCLEOTIDE SEQUENCE</scope>
</reference>
<keyword evidence="4" id="KW-1185">Reference proteome</keyword>
<evidence type="ECO:0000313" key="3">
    <source>
        <dbReference type="EMBL" id="SPO04483.1"/>
    </source>
</evidence>
<dbReference type="PANTHER" id="PTHR47842">
    <property type="entry name" value="EXPRESSED PROTEIN"/>
    <property type="match status" value="1"/>
</dbReference>
<organism evidence="3 4">
    <name type="scientific">Cephalotrichum gorgonifer</name>
    <dbReference type="NCBI Taxonomy" id="2041049"/>
    <lineage>
        <taxon>Eukaryota</taxon>
        <taxon>Fungi</taxon>
        <taxon>Dikarya</taxon>
        <taxon>Ascomycota</taxon>
        <taxon>Pezizomycotina</taxon>
        <taxon>Sordariomycetes</taxon>
        <taxon>Hypocreomycetidae</taxon>
        <taxon>Microascales</taxon>
        <taxon>Microascaceae</taxon>
        <taxon>Cephalotrichum</taxon>
    </lineage>
</organism>
<dbReference type="Proteomes" id="UP001187682">
    <property type="component" value="Unassembled WGS sequence"/>
</dbReference>
<dbReference type="InterPro" id="IPR029058">
    <property type="entry name" value="AB_hydrolase_fold"/>
</dbReference>
<dbReference type="EMBL" id="ONZQ02000010">
    <property type="protein sequence ID" value="SPO04483.1"/>
    <property type="molecule type" value="Genomic_DNA"/>
</dbReference>
<dbReference type="PANTHER" id="PTHR47842:SF1">
    <property type="entry name" value="DUF676 DOMAIN-CONTAINING PROTEIN"/>
    <property type="match status" value="1"/>
</dbReference>
<dbReference type="InterPro" id="IPR007751">
    <property type="entry name" value="DUF676_lipase-like"/>
</dbReference>
<comment type="similarity">
    <text evidence="1">Belongs to the putative lipase ROG1 family.</text>
</comment>
<proteinExistence type="inferred from homology"/>
<evidence type="ECO:0000313" key="4">
    <source>
        <dbReference type="Proteomes" id="UP001187682"/>
    </source>
</evidence>
<evidence type="ECO:0000259" key="2">
    <source>
        <dbReference type="Pfam" id="PF05057"/>
    </source>
</evidence>
<dbReference type="Pfam" id="PF05057">
    <property type="entry name" value="DUF676"/>
    <property type="match status" value="1"/>
</dbReference>